<dbReference type="RefSeq" id="WP_115374037.1">
    <property type="nucleotide sequence ID" value="NZ_QASA01000001.1"/>
</dbReference>
<proteinExistence type="predicted"/>
<comment type="caution">
    <text evidence="1">The sequence shown here is derived from an EMBL/GenBank/DDBJ whole genome shotgun (WGS) entry which is preliminary data.</text>
</comment>
<keyword evidence="2" id="KW-1185">Reference proteome</keyword>
<dbReference type="EMBL" id="QASA01000001">
    <property type="protein sequence ID" value="RDC64957.1"/>
    <property type="molecule type" value="Genomic_DNA"/>
</dbReference>
<name>A0A369QNX0_9BACT</name>
<evidence type="ECO:0000313" key="1">
    <source>
        <dbReference type="EMBL" id="RDC64957.1"/>
    </source>
</evidence>
<reference evidence="1 2" key="1">
    <citation type="submission" date="2018-04" db="EMBL/GenBank/DDBJ databases">
        <title>Adhaeribacter sp. HMF7616 genome sequencing and assembly.</title>
        <authorList>
            <person name="Kang H."/>
            <person name="Kang J."/>
            <person name="Cha I."/>
            <person name="Kim H."/>
            <person name="Joh K."/>
        </authorList>
    </citation>
    <scope>NUCLEOTIDE SEQUENCE [LARGE SCALE GENOMIC DNA]</scope>
    <source>
        <strain evidence="1 2">HMF7616</strain>
    </source>
</reference>
<dbReference type="AlphaFoldDB" id="A0A369QNX0"/>
<gene>
    <name evidence="1" type="ORF">AHMF7616_03579</name>
</gene>
<accession>A0A369QNX0</accession>
<sequence>MFNILVIKVKNKVATCLIRKINSANANTCFNKISQPYYLSVGNQYTGWFTKEQKPVKNNICLLLNFLGFPAAALKPYEKRHLVSKLQTSVLQDTRKQSKLIFAGT</sequence>
<evidence type="ECO:0000313" key="2">
    <source>
        <dbReference type="Proteomes" id="UP000253919"/>
    </source>
</evidence>
<protein>
    <submittedName>
        <fullName evidence="1">Uncharacterized protein</fullName>
    </submittedName>
</protein>
<dbReference type="Proteomes" id="UP000253919">
    <property type="component" value="Unassembled WGS sequence"/>
</dbReference>
<organism evidence="1 2">
    <name type="scientific">Adhaeribacter pallidiroseus</name>
    <dbReference type="NCBI Taxonomy" id="2072847"/>
    <lineage>
        <taxon>Bacteria</taxon>
        <taxon>Pseudomonadati</taxon>
        <taxon>Bacteroidota</taxon>
        <taxon>Cytophagia</taxon>
        <taxon>Cytophagales</taxon>
        <taxon>Hymenobacteraceae</taxon>
        <taxon>Adhaeribacter</taxon>
    </lineage>
</organism>